<accession>A0A0F9JHH4</accession>
<dbReference type="AlphaFoldDB" id="A0A0F9JHH4"/>
<protein>
    <submittedName>
        <fullName evidence="1">Uncharacterized protein</fullName>
    </submittedName>
</protein>
<proteinExistence type="predicted"/>
<comment type="caution">
    <text evidence="1">The sequence shown here is derived from an EMBL/GenBank/DDBJ whole genome shotgun (WGS) entry which is preliminary data.</text>
</comment>
<gene>
    <name evidence="1" type="ORF">LCGC14_1452210</name>
</gene>
<reference evidence="1" key="1">
    <citation type="journal article" date="2015" name="Nature">
        <title>Complex archaea that bridge the gap between prokaryotes and eukaryotes.</title>
        <authorList>
            <person name="Spang A."/>
            <person name="Saw J.H."/>
            <person name="Jorgensen S.L."/>
            <person name="Zaremba-Niedzwiedzka K."/>
            <person name="Martijn J."/>
            <person name="Lind A.E."/>
            <person name="van Eijk R."/>
            <person name="Schleper C."/>
            <person name="Guy L."/>
            <person name="Ettema T.J."/>
        </authorList>
    </citation>
    <scope>NUCLEOTIDE SEQUENCE</scope>
</reference>
<name>A0A0F9JHH4_9ZZZZ</name>
<sequence>MSKHIREKNAICTGNTASCDQEAWILTAIREVARLSYPSGIKGRIDFARDEAAINQAAVEVLEVVGYEPCYENIKRLQHGYGRE</sequence>
<evidence type="ECO:0000313" key="1">
    <source>
        <dbReference type="EMBL" id="KKM69299.1"/>
    </source>
</evidence>
<organism evidence="1">
    <name type="scientific">marine sediment metagenome</name>
    <dbReference type="NCBI Taxonomy" id="412755"/>
    <lineage>
        <taxon>unclassified sequences</taxon>
        <taxon>metagenomes</taxon>
        <taxon>ecological metagenomes</taxon>
    </lineage>
</organism>
<dbReference type="EMBL" id="LAZR01010013">
    <property type="protein sequence ID" value="KKM69299.1"/>
    <property type="molecule type" value="Genomic_DNA"/>
</dbReference>